<keyword evidence="5" id="KW-1185">Reference proteome</keyword>
<dbReference type="GO" id="GO:0004252">
    <property type="term" value="F:serine-type endopeptidase activity"/>
    <property type="evidence" value="ECO:0007669"/>
    <property type="project" value="InterPro"/>
</dbReference>
<dbReference type="Pfam" id="PF13585">
    <property type="entry name" value="CHU_C"/>
    <property type="match status" value="1"/>
</dbReference>
<dbReference type="OrthoDB" id="608579at2"/>
<reference evidence="4 5" key="1">
    <citation type="submission" date="2017-10" db="EMBL/GenBank/DDBJ databases">
        <title>The draft genome sequence of Lewinella nigricans NBRC 102662.</title>
        <authorList>
            <person name="Wang K."/>
        </authorList>
    </citation>
    <scope>NUCLEOTIDE SEQUENCE [LARGE SCALE GENOMIC DNA]</scope>
    <source>
        <strain evidence="4 5">NBRC 102662</strain>
    </source>
</reference>
<comment type="caution">
    <text evidence="4">The sequence shown here is derived from an EMBL/GenBank/DDBJ whole genome shotgun (WGS) entry which is preliminary data.</text>
</comment>
<dbReference type="InterPro" id="IPR026341">
    <property type="entry name" value="T9SS_type_B"/>
</dbReference>
<dbReference type="Proteomes" id="UP000223913">
    <property type="component" value="Unassembled WGS sequence"/>
</dbReference>
<evidence type="ECO:0000313" key="4">
    <source>
        <dbReference type="EMBL" id="PHN01534.1"/>
    </source>
</evidence>
<keyword evidence="2" id="KW-0378">Hydrolase</keyword>
<dbReference type="Gene3D" id="2.60.40.10">
    <property type="entry name" value="Immunoglobulins"/>
    <property type="match status" value="1"/>
</dbReference>
<evidence type="ECO:0000259" key="3">
    <source>
        <dbReference type="PROSITE" id="PS51829"/>
    </source>
</evidence>
<dbReference type="PROSITE" id="PS51829">
    <property type="entry name" value="P_HOMO_B"/>
    <property type="match status" value="1"/>
</dbReference>
<dbReference type="SUPFAM" id="SSF141072">
    <property type="entry name" value="CalX-like"/>
    <property type="match status" value="1"/>
</dbReference>
<dbReference type="InterPro" id="IPR049804">
    <property type="entry name" value="Choice_anch_L"/>
</dbReference>
<dbReference type="InterPro" id="IPR025667">
    <property type="entry name" value="SprB_repeat"/>
</dbReference>
<dbReference type="NCBIfam" id="TIGR04131">
    <property type="entry name" value="Bac_Flav_CTERM"/>
    <property type="match status" value="1"/>
</dbReference>
<dbReference type="CDD" id="cd00063">
    <property type="entry name" value="FN3"/>
    <property type="match status" value="1"/>
</dbReference>
<dbReference type="InterPro" id="IPR036116">
    <property type="entry name" value="FN3_sf"/>
</dbReference>
<evidence type="ECO:0000313" key="5">
    <source>
        <dbReference type="Proteomes" id="UP000223913"/>
    </source>
</evidence>
<dbReference type="GO" id="GO:0006508">
    <property type="term" value="P:proteolysis"/>
    <property type="evidence" value="ECO:0007669"/>
    <property type="project" value="UniProtKB-KW"/>
</dbReference>
<dbReference type="EMBL" id="PDUD01000053">
    <property type="protein sequence ID" value="PHN01534.1"/>
    <property type="molecule type" value="Genomic_DNA"/>
</dbReference>
<protein>
    <recommendedName>
        <fullName evidence="3">P/Homo B domain-containing protein</fullName>
    </recommendedName>
</protein>
<dbReference type="Gene3D" id="2.60.40.740">
    <property type="match status" value="3"/>
</dbReference>
<proteinExistence type="predicted"/>
<keyword evidence="1" id="KW-0645">Protease</keyword>
<organism evidence="4 5">
    <name type="scientific">Flavilitoribacter nigricans (strain ATCC 23147 / DSM 23189 / NBRC 102662 / NCIMB 1420 / SS-2)</name>
    <name type="common">Lewinella nigricans</name>
    <dbReference type="NCBI Taxonomy" id="1122177"/>
    <lineage>
        <taxon>Bacteria</taxon>
        <taxon>Pseudomonadati</taxon>
        <taxon>Bacteroidota</taxon>
        <taxon>Saprospiria</taxon>
        <taxon>Saprospirales</taxon>
        <taxon>Lewinellaceae</taxon>
        <taxon>Flavilitoribacter</taxon>
    </lineage>
</organism>
<dbReference type="InterPro" id="IPR002884">
    <property type="entry name" value="P_dom"/>
</dbReference>
<evidence type="ECO:0000256" key="2">
    <source>
        <dbReference type="ARBA" id="ARBA00022801"/>
    </source>
</evidence>
<dbReference type="Gene3D" id="2.60.40.2030">
    <property type="match status" value="1"/>
</dbReference>
<accession>A0A2D0MZ32</accession>
<name>A0A2D0MZ32_FLAN2</name>
<dbReference type="Gene3D" id="2.60.120.260">
    <property type="entry name" value="Galactose-binding domain-like"/>
    <property type="match status" value="1"/>
</dbReference>
<dbReference type="NCBIfam" id="NF038133">
    <property type="entry name" value="choice_anch_L"/>
    <property type="match status" value="1"/>
</dbReference>
<sequence>MGFNPCTARGFYSKKLKIILMRNNYQKWFFSLLGSALFLLISGELHAQQIEVDNNVPFTPINLISNVFLGDGVEVTNITFEGDPASVAYFKSGATQVGLDRGVVMTTGLAVTDPDNVSRVGVNAPGSTKASVNNDSPLTNDPDLKAIAGDNEIYDIVRYTITFVPVADTLRFRYTFASEEYPEFVCSPYNDIFGFFISGPGINGPYQNNAANIALIPGTNRPVTINNVNPGTIGTNNANIINCQGDNGSLAYSEYYISNEGSSDFPVYDGSTTVFTAQAQVIPCEEYTIKLVIADLGDSNFDSGVFLEAKSFGTGTVQAEATAVTIDGAIAEGCQAGAVTFTIPDPLDEDLELDYIIGGTAENGRDYETIPTDLVMPAGDTVLVVPVQAIDDGLVENRESITFDVRISQCTRKTYTIYIDDGKLLPPPNLETDVALCVGESTQLQGTSPVNSAPPPFFRSTEEISTPGTFSLWMGTRTSEINVSGVFPDKLGPGVIRSVCIENFEHRWIDDMDFYLIGPDGQYLELTTDNGGDGGNGNGFDYYTNTCFTPTATQRINAPGPFAPPSAVPFTGEWLPEGNWEDFWGNGNNNTNGTYQLLFRDDSFGNAGTLYSWSITFESIYGITYEWSPAAGLSCADCPNPTVQPTVSTDYTFTIRDSYGCEIINDVSVSVPDESSQPDLTCQTVTGSSITVGWLPVPDYDNYEVSVNGGNWTPIGNMTEYTVDNLGFSQTVDFQVRAIGVDCPGIPASLSCTTPDCPTPTASLATTDATCASLADGSVQFTILTGDAPFSYEMMGQTNTTGTFTGLAPGRYSVLVYDVNDCPAIYGFTINALDEVEVVLTIDQEVSCGVNNDGRVIASATGGGGNYSYLWSDGQTTATASGLAAGTYQLSVTSAIGCMQVAEIVLEPPTDMEVSLMATETRCGVPENGTVSLSISDGVPPYTFVWGHDANETSMDLTGMGPGIYEVTVTDSEGCSLIRSAEVMEAEGITLVIDTVSVSCAGGSDGQISVSATGGEGQYEYVWSVAGAGNNAQVSGLPRGTYSVTVTDEFGCTTNSSIVLDELPPLTIDRDFTSALCAGNNSGYIDLKITGGTAPYTFSWNTGASSEDLNNLAAGNYQVTVTDANGCTATDAMAIAEAQPIQASVMVDDVFCNGEATGSVLVNPTSGQPPYVYNWSNGTTDANLSDVVAGTYTLTITDASGCENSFTATVNEPEALTAALATEDISCAGGQDGRIGVTAAGGVPAYSYSLNGNEFKSGTAFIGLTAGDYQVQVRDGNGCVTNLIPATIIEPAPLVVDLGENINVEYGDTLILDSLLITGGTGPTFAYTWTPADSSMLSCVNCLNPTVIVKEQTSFKLLVRDENGCVADDVITIFVNKNNPVMVPTGFTPNGDGNNDLLHVHGKENGTTVRVFRIFDRWGELLHEEHDFDLNDRGHGWDGTFRGQPMNSGVYLWQIEVEYPDGMRQVMSGSTTLIR</sequence>
<gene>
    <name evidence="4" type="ORF">CRP01_36660</name>
</gene>
<dbReference type="Pfam" id="PF13573">
    <property type="entry name" value="SprB"/>
    <property type="match status" value="5"/>
</dbReference>
<dbReference type="InterPro" id="IPR038081">
    <property type="entry name" value="CalX-like_sf"/>
</dbReference>
<dbReference type="SUPFAM" id="SSF49265">
    <property type="entry name" value="Fibronectin type III"/>
    <property type="match status" value="1"/>
</dbReference>
<evidence type="ECO:0000256" key="1">
    <source>
        <dbReference type="ARBA" id="ARBA00022670"/>
    </source>
</evidence>
<feature type="domain" description="P/Homo B" evidence="3">
    <location>
        <begin position="447"/>
        <end position="626"/>
    </location>
</feature>
<dbReference type="InterPro" id="IPR013783">
    <property type="entry name" value="Ig-like_fold"/>
</dbReference>
<dbReference type="InterPro" id="IPR003961">
    <property type="entry name" value="FN3_dom"/>
</dbReference>